<dbReference type="InterPro" id="IPR036259">
    <property type="entry name" value="MFS_trans_sf"/>
</dbReference>
<feature type="transmembrane region" description="Helical" evidence="25">
    <location>
        <begin position="295"/>
        <end position="314"/>
    </location>
</feature>
<evidence type="ECO:0000256" key="11">
    <source>
        <dbReference type="ARBA" id="ARBA00044884"/>
    </source>
</evidence>
<comment type="catalytic activity">
    <reaction evidence="18">
        <text>L-histidyl-L-alpha-amino acid(out) = L-histidyl-L-alpha-amino acid(in)</text>
        <dbReference type="Rhea" id="RHEA:79379"/>
        <dbReference type="ChEBI" id="CHEBI:229964"/>
    </reaction>
</comment>
<evidence type="ECO:0000256" key="16">
    <source>
        <dbReference type="ARBA" id="ARBA00044900"/>
    </source>
</evidence>
<comment type="catalytic activity">
    <reaction evidence="20">
        <text>L-lysyl-glycine(out) = L-lysyl-glycine(in)</text>
        <dbReference type="Rhea" id="RHEA:79407"/>
        <dbReference type="ChEBI" id="CHEBI:191202"/>
    </reaction>
</comment>
<dbReference type="PANTHER" id="PTHR23512:SF3">
    <property type="entry name" value="MAJOR FACILITATOR SUPERFAMILY DOMAIN-CONTAINING PROTEIN 1"/>
    <property type="match status" value="1"/>
</dbReference>
<evidence type="ECO:0000256" key="22">
    <source>
        <dbReference type="ARBA" id="ARBA00045018"/>
    </source>
</evidence>
<feature type="transmembrane region" description="Helical" evidence="25">
    <location>
        <begin position="321"/>
        <end position="343"/>
    </location>
</feature>
<evidence type="ECO:0000256" key="10">
    <source>
        <dbReference type="ARBA" id="ARBA00044881"/>
    </source>
</evidence>
<comment type="catalytic activity">
    <reaction evidence="13">
        <text>L-alpha-aminoacyl-L-lysine(out) = L-alpha-aminoacyl-L-lysine(in)</text>
        <dbReference type="Rhea" id="RHEA:79383"/>
        <dbReference type="ChEBI" id="CHEBI:229966"/>
    </reaction>
</comment>
<gene>
    <name evidence="26" type="ORF">SAMN05444145_10176</name>
</gene>
<dbReference type="Gene3D" id="1.20.1250.20">
    <property type="entry name" value="MFS general substrate transporter like domains"/>
    <property type="match status" value="2"/>
</dbReference>
<comment type="subunit">
    <text evidence="24">Homodimer. Interacts with lysosomal protein GLMP (via lumenal domain); the interaction starts while both proteins are still in the endoplasmic reticulum and is required for stabilization of MFSD1 in lysosomes but has no direct effect on its targeting to lysosomes or transporter activity.</text>
</comment>
<feature type="transmembrane region" description="Helical" evidence="25">
    <location>
        <begin position="427"/>
        <end position="444"/>
    </location>
</feature>
<accession>A0A1H3X1B7</accession>
<evidence type="ECO:0000256" key="3">
    <source>
        <dbReference type="ARBA" id="ARBA00022448"/>
    </source>
</evidence>
<dbReference type="RefSeq" id="WP_026020549.1">
    <property type="nucleotide sequence ID" value="NZ_CAEG01000001.1"/>
</dbReference>
<evidence type="ECO:0000256" key="23">
    <source>
        <dbReference type="ARBA" id="ARBA00045709"/>
    </source>
</evidence>
<evidence type="ECO:0000256" key="8">
    <source>
        <dbReference type="ARBA" id="ARBA00044876"/>
    </source>
</evidence>
<dbReference type="InterPro" id="IPR011701">
    <property type="entry name" value="MFS"/>
</dbReference>
<proteinExistence type="inferred from homology"/>
<comment type="catalytic activity">
    <reaction evidence="8">
        <text>L-lysyl-L-alanine(out) = L-lysyl-L-alanine(in)</text>
        <dbReference type="Rhea" id="RHEA:79399"/>
        <dbReference type="ChEBI" id="CHEBI:229954"/>
    </reaction>
</comment>
<comment type="catalytic activity">
    <reaction evidence="14">
        <text>L-aspartyl-L-lysine(out) = L-aspartyl-L-lysine(in)</text>
        <dbReference type="Rhea" id="RHEA:79411"/>
        <dbReference type="ChEBI" id="CHEBI:229953"/>
    </reaction>
</comment>
<evidence type="ECO:0000256" key="17">
    <source>
        <dbReference type="ARBA" id="ARBA00044903"/>
    </source>
</evidence>
<reference evidence="26 27" key="1">
    <citation type="submission" date="2016-10" db="EMBL/GenBank/DDBJ databases">
        <authorList>
            <person name="de Groot N.N."/>
        </authorList>
    </citation>
    <scope>NUCLEOTIDE SEQUENCE [LARGE SCALE GENOMIC DNA]</scope>
    <source>
        <strain evidence="26 27">DSM 25383</strain>
    </source>
</reference>
<evidence type="ECO:0000256" key="7">
    <source>
        <dbReference type="ARBA" id="ARBA00023228"/>
    </source>
</evidence>
<comment type="catalytic activity">
    <reaction evidence="16">
        <text>L-lysyl-L-lysine(out) = L-lysyl-L-lysine(in)</text>
        <dbReference type="Rhea" id="RHEA:79403"/>
        <dbReference type="ChEBI" id="CHEBI:229956"/>
    </reaction>
</comment>
<evidence type="ECO:0000256" key="21">
    <source>
        <dbReference type="ARBA" id="ARBA00044985"/>
    </source>
</evidence>
<feature type="transmembrane region" description="Helical" evidence="25">
    <location>
        <begin position="164"/>
        <end position="184"/>
    </location>
</feature>
<dbReference type="GO" id="GO:0022857">
    <property type="term" value="F:transmembrane transporter activity"/>
    <property type="evidence" value="ECO:0007669"/>
    <property type="project" value="InterPro"/>
</dbReference>
<organism evidence="26 27">
    <name type="scientific">Alistipes timonensis JC136</name>
    <dbReference type="NCBI Taxonomy" id="1033731"/>
    <lineage>
        <taxon>Bacteria</taxon>
        <taxon>Pseudomonadati</taxon>
        <taxon>Bacteroidota</taxon>
        <taxon>Bacteroidia</taxon>
        <taxon>Bacteroidales</taxon>
        <taxon>Rikenellaceae</taxon>
        <taxon>Alistipes</taxon>
    </lineage>
</organism>
<name>A0A1H3X1B7_9BACT</name>
<dbReference type="GO" id="GO:0005765">
    <property type="term" value="C:lysosomal membrane"/>
    <property type="evidence" value="ECO:0007669"/>
    <property type="project" value="UniProtKB-SubCell"/>
</dbReference>
<dbReference type="PANTHER" id="PTHR23512">
    <property type="entry name" value="MAJOR FACILITATOR SUPERFAMILY DOMAIN-CONTAINING PROTEIN 1"/>
    <property type="match status" value="1"/>
</dbReference>
<comment type="similarity">
    <text evidence="2">Belongs to the major facilitator superfamily.</text>
</comment>
<comment type="subcellular location">
    <subcellularLocation>
        <location evidence="1">Lysosome membrane</location>
        <topology evidence="1">Multi-pass membrane protein</topology>
    </subcellularLocation>
</comment>
<protein>
    <recommendedName>
        <fullName evidence="21">Lysosomal dipeptide transporter MFSD1</fullName>
    </recommendedName>
    <alternativeName>
        <fullName evidence="22">Major facilitator superfamily domain-containing protein 1</fullName>
    </alternativeName>
</protein>
<comment type="catalytic activity">
    <reaction evidence="9">
        <text>L-histidyl-glycine(out) = L-histidyl-glycine(in)</text>
        <dbReference type="Rhea" id="RHEA:79395"/>
        <dbReference type="ChEBI" id="CHEBI:229957"/>
    </reaction>
</comment>
<comment type="catalytic activity">
    <reaction evidence="19">
        <text>L-alanyl-L-lysine(out) = L-alanyl-L-lysine(in)</text>
        <dbReference type="Rhea" id="RHEA:79415"/>
        <dbReference type="ChEBI" id="CHEBI:192470"/>
    </reaction>
</comment>
<keyword evidence="27" id="KW-1185">Reference proteome</keyword>
<comment type="catalytic activity">
    <reaction evidence="11">
        <text>L-alpha-aminoacyl-L-histidine(out) = L-alpha-aminoacyl-L-histidine(in)</text>
        <dbReference type="Rhea" id="RHEA:79375"/>
        <dbReference type="ChEBI" id="CHEBI:229967"/>
    </reaction>
</comment>
<feature type="transmembrane region" description="Helical" evidence="25">
    <location>
        <begin position="349"/>
        <end position="373"/>
    </location>
</feature>
<keyword evidence="7" id="KW-0458">Lysosome</keyword>
<sequence length="462" mass="50958">MVETIQRKLNDSPVARWTALLLIASTMFFGYMFVDLMSPLQSMIEAQRGWTPDVFGMYGSSEFILNVFGFLILAGIILDKMGVRFTGQLSASLMFVGACLKYYAVSDSFAGSGIEMWLGSWWTSFPASAKLASLGFMIFGCGMEMAGITVSKAIAKWFEGKEMALAMGLEMAIARVGVFAIFSISPWLADMAPATVVRPVAFCTVLLLIGLLTFVIFSVMDRKLDKQLGLNSRGGGGSEEEFKISDLKFILSSKVFWIIAFLCVLYYSAIFPFQRFATNMLESNLGVSAQTAADIFRWFPMGAAAITPFLGRYLDHKGKGATMLILGAVLMIVCHLTFAFVLPEFPSKPIAYGSIVLLGISFSLVPAALWPSVPKIVETRYLGSAYSLIFWIQNIGLCLFPMLFGFALKYFNANRAAGTPYDYTRPMLIFVACGVLAMLLGIWLKAEDRKKKYGLELPNIKK</sequence>
<evidence type="ECO:0000256" key="19">
    <source>
        <dbReference type="ARBA" id="ARBA00044919"/>
    </source>
</evidence>
<keyword evidence="3" id="KW-0813">Transport</keyword>
<evidence type="ECO:0000256" key="6">
    <source>
        <dbReference type="ARBA" id="ARBA00023136"/>
    </source>
</evidence>
<dbReference type="EMBL" id="FNRI01000001">
    <property type="protein sequence ID" value="SDZ93187.1"/>
    <property type="molecule type" value="Genomic_DNA"/>
</dbReference>
<evidence type="ECO:0000256" key="20">
    <source>
        <dbReference type="ARBA" id="ARBA00044924"/>
    </source>
</evidence>
<dbReference type="Proteomes" id="UP000183253">
    <property type="component" value="Unassembled WGS sequence"/>
</dbReference>
<comment type="catalytic activity">
    <reaction evidence="17">
        <text>L-arginyl-glycine(out) = L-arginyl-glycine(in)</text>
        <dbReference type="Rhea" id="RHEA:79391"/>
        <dbReference type="ChEBI" id="CHEBI:229955"/>
    </reaction>
</comment>
<evidence type="ECO:0000256" key="5">
    <source>
        <dbReference type="ARBA" id="ARBA00022989"/>
    </source>
</evidence>
<evidence type="ECO:0000256" key="1">
    <source>
        <dbReference type="ARBA" id="ARBA00004155"/>
    </source>
</evidence>
<dbReference type="Pfam" id="PF07690">
    <property type="entry name" value="MFS_1"/>
    <property type="match status" value="1"/>
</dbReference>
<feature type="transmembrane region" description="Helical" evidence="25">
    <location>
        <begin position="125"/>
        <end position="143"/>
    </location>
</feature>
<evidence type="ECO:0000256" key="13">
    <source>
        <dbReference type="ARBA" id="ARBA00044893"/>
    </source>
</evidence>
<feature type="transmembrane region" description="Helical" evidence="25">
    <location>
        <begin position="54"/>
        <end position="78"/>
    </location>
</feature>
<comment type="catalytic activity">
    <reaction evidence="10">
        <text>L-alpha-aminoacyl-L-arginine(out) = L-alpha-aminoacyl-L-arginine(in)</text>
        <dbReference type="Rhea" id="RHEA:79367"/>
        <dbReference type="ChEBI" id="CHEBI:229968"/>
    </reaction>
</comment>
<feature type="transmembrane region" description="Helical" evidence="25">
    <location>
        <begin position="196"/>
        <end position="217"/>
    </location>
</feature>
<dbReference type="SUPFAM" id="SSF103473">
    <property type="entry name" value="MFS general substrate transporter"/>
    <property type="match status" value="1"/>
</dbReference>
<evidence type="ECO:0000313" key="26">
    <source>
        <dbReference type="EMBL" id="SDZ93187.1"/>
    </source>
</evidence>
<evidence type="ECO:0000256" key="2">
    <source>
        <dbReference type="ARBA" id="ARBA00008335"/>
    </source>
</evidence>
<keyword evidence="6 25" id="KW-0472">Membrane</keyword>
<evidence type="ECO:0000256" key="4">
    <source>
        <dbReference type="ARBA" id="ARBA00022692"/>
    </source>
</evidence>
<feature type="transmembrane region" description="Helical" evidence="25">
    <location>
        <begin position="85"/>
        <end position="105"/>
    </location>
</feature>
<comment type="function">
    <text evidence="23">Lysosomal dipeptide uniporter that selectively exports lysine, arginine or histidine-containing dipeptides with a net positive charge from the lysosome lumen into the cytosol. Could play a role in a specific type of protein O-glycosylation indirectly regulating macrophages migration and tissue invasion. Also essential for liver homeostasis.</text>
</comment>
<feature type="transmembrane region" description="Helical" evidence="25">
    <location>
        <begin position="14"/>
        <end position="34"/>
    </location>
</feature>
<evidence type="ECO:0000256" key="24">
    <source>
        <dbReference type="ARBA" id="ARBA00046376"/>
    </source>
</evidence>
<comment type="catalytic activity">
    <reaction evidence="12">
        <text>L-lysyl-L-alpha-amino acid(out) = L-lysyl-L-alpha-amino acid(in)</text>
        <dbReference type="Rhea" id="RHEA:79387"/>
        <dbReference type="ChEBI" id="CHEBI:229965"/>
    </reaction>
</comment>
<dbReference type="AlphaFoldDB" id="A0A1H3X1B7"/>
<keyword evidence="5 25" id="KW-1133">Transmembrane helix</keyword>
<evidence type="ECO:0000256" key="18">
    <source>
        <dbReference type="ARBA" id="ARBA00044912"/>
    </source>
</evidence>
<comment type="catalytic activity">
    <reaction evidence="15">
        <text>L-arginyl-L-alpha-amino acid(out) = L-arginyl-L-alpha-amino acid(in)</text>
        <dbReference type="Rhea" id="RHEA:79371"/>
        <dbReference type="ChEBI" id="CHEBI:84315"/>
    </reaction>
</comment>
<dbReference type="InterPro" id="IPR052187">
    <property type="entry name" value="MFSD1"/>
</dbReference>
<feature type="transmembrane region" description="Helical" evidence="25">
    <location>
        <begin position="255"/>
        <end position="275"/>
    </location>
</feature>
<feature type="transmembrane region" description="Helical" evidence="25">
    <location>
        <begin position="385"/>
        <end position="407"/>
    </location>
</feature>
<evidence type="ECO:0000256" key="15">
    <source>
        <dbReference type="ARBA" id="ARBA00044899"/>
    </source>
</evidence>
<keyword evidence="4 25" id="KW-0812">Transmembrane</keyword>
<evidence type="ECO:0000256" key="12">
    <source>
        <dbReference type="ARBA" id="ARBA00044891"/>
    </source>
</evidence>
<evidence type="ECO:0000256" key="25">
    <source>
        <dbReference type="SAM" id="Phobius"/>
    </source>
</evidence>
<evidence type="ECO:0000256" key="9">
    <source>
        <dbReference type="ARBA" id="ARBA00044878"/>
    </source>
</evidence>
<dbReference type="STRING" id="1033731.SAMN05444145_10176"/>
<evidence type="ECO:0000256" key="14">
    <source>
        <dbReference type="ARBA" id="ARBA00044898"/>
    </source>
</evidence>
<evidence type="ECO:0000313" key="27">
    <source>
        <dbReference type="Proteomes" id="UP000183253"/>
    </source>
</evidence>